<dbReference type="PROSITE" id="PS50089">
    <property type="entry name" value="ZF_RING_2"/>
    <property type="match status" value="1"/>
</dbReference>
<accession>A0A6A4LMN5</accession>
<dbReference type="Gene3D" id="1.20.120.1750">
    <property type="match status" value="1"/>
</dbReference>
<evidence type="ECO:0000256" key="11">
    <source>
        <dbReference type="ARBA" id="ARBA00022833"/>
    </source>
</evidence>
<dbReference type="InterPro" id="IPR002867">
    <property type="entry name" value="IBR_dom"/>
</dbReference>
<keyword evidence="16" id="KW-1185">Reference proteome</keyword>
<dbReference type="Proteomes" id="UP000428333">
    <property type="component" value="Linkage Group LG07"/>
</dbReference>
<dbReference type="EMBL" id="QEFC01001786">
    <property type="protein sequence ID" value="KAE9455877.1"/>
    <property type="molecule type" value="Genomic_DNA"/>
</dbReference>
<dbReference type="GO" id="GO:0008270">
    <property type="term" value="F:zinc ion binding"/>
    <property type="evidence" value="ECO:0007669"/>
    <property type="project" value="UniProtKB-KW"/>
</dbReference>
<keyword evidence="8" id="KW-0677">Repeat</keyword>
<dbReference type="UniPathway" id="UPA00143"/>
<evidence type="ECO:0000259" key="13">
    <source>
        <dbReference type="PROSITE" id="PS50089"/>
    </source>
</evidence>
<evidence type="ECO:0000259" key="14">
    <source>
        <dbReference type="PROSITE" id="PS51873"/>
    </source>
</evidence>
<dbReference type="InterPro" id="IPR001841">
    <property type="entry name" value="Znf_RING"/>
</dbReference>
<proteinExistence type="inferred from homology"/>
<name>A0A6A4LMN5_9ERIC</name>
<keyword evidence="7" id="KW-0479">Metal-binding</keyword>
<dbReference type="Gene3D" id="3.30.40.10">
    <property type="entry name" value="Zinc/RING finger domain, C3HC4 (zinc finger)"/>
    <property type="match status" value="1"/>
</dbReference>
<evidence type="ECO:0000256" key="2">
    <source>
        <dbReference type="ARBA" id="ARBA00001947"/>
    </source>
</evidence>
<dbReference type="PROSITE" id="PS00518">
    <property type="entry name" value="ZF_RING_1"/>
    <property type="match status" value="1"/>
</dbReference>
<comment type="function">
    <text evidence="3">Might act as an E3 ubiquitin-protein ligase, or as part of E3 complex, which accepts ubiquitin from specific E2 ubiquitin-conjugating enzymes and then transfers it to substrates.</text>
</comment>
<keyword evidence="9 12" id="KW-0863">Zinc-finger</keyword>
<dbReference type="AlphaFoldDB" id="A0A6A4LMN5"/>
<comment type="caution">
    <text evidence="15">The sequence shown here is derived from an EMBL/GenBank/DDBJ whole genome shotgun (WGS) entry which is preliminary data.</text>
</comment>
<dbReference type="InterPro" id="IPR031127">
    <property type="entry name" value="E3_UB_ligase_RBR"/>
</dbReference>
<dbReference type="InterPro" id="IPR044066">
    <property type="entry name" value="TRIAD_supradom"/>
</dbReference>
<feature type="domain" description="RING-type" evidence="14">
    <location>
        <begin position="90"/>
        <end position="303"/>
    </location>
</feature>
<evidence type="ECO:0000256" key="12">
    <source>
        <dbReference type="PROSITE-ProRule" id="PRU00175"/>
    </source>
</evidence>
<organism evidence="15 16">
    <name type="scientific">Rhododendron williamsianum</name>
    <dbReference type="NCBI Taxonomy" id="262921"/>
    <lineage>
        <taxon>Eukaryota</taxon>
        <taxon>Viridiplantae</taxon>
        <taxon>Streptophyta</taxon>
        <taxon>Embryophyta</taxon>
        <taxon>Tracheophyta</taxon>
        <taxon>Spermatophyta</taxon>
        <taxon>Magnoliopsida</taxon>
        <taxon>eudicotyledons</taxon>
        <taxon>Gunneridae</taxon>
        <taxon>Pentapetalae</taxon>
        <taxon>asterids</taxon>
        <taxon>Ericales</taxon>
        <taxon>Ericaceae</taxon>
        <taxon>Ericoideae</taxon>
        <taxon>Rhodoreae</taxon>
        <taxon>Rhododendron</taxon>
    </lineage>
</organism>
<evidence type="ECO:0000313" key="15">
    <source>
        <dbReference type="EMBL" id="KAE9455877.1"/>
    </source>
</evidence>
<reference evidence="15 16" key="1">
    <citation type="journal article" date="2019" name="Genome Biol. Evol.">
        <title>The Rhododendron genome and chromosomal organization provide insight into shared whole-genome duplications across the heath family (Ericaceae).</title>
        <authorList>
            <person name="Soza V.L."/>
            <person name="Lindsley D."/>
            <person name="Waalkes A."/>
            <person name="Ramage E."/>
            <person name="Patwardhan R.P."/>
            <person name="Burton J.N."/>
            <person name="Adey A."/>
            <person name="Kumar A."/>
            <person name="Qiu R."/>
            <person name="Shendure J."/>
            <person name="Hall B."/>
        </authorList>
    </citation>
    <scope>NUCLEOTIDE SEQUENCE [LARGE SCALE GENOMIC DNA]</scope>
    <source>
        <strain evidence="15">RSF 1966-606</strain>
    </source>
</reference>
<dbReference type="PANTHER" id="PTHR11685">
    <property type="entry name" value="RBR FAMILY RING FINGER AND IBR DOMAIN-CONTAINING"/>
    <property type="match status" value="1"/>
</dbReference>
<dbReference type="OrthoDB" id="10009520at2759"/>
<dbReference type="FunFam" id="3.30.40.10:FF:000230">
    <property type="entry name" value="RBR-type E3 ubiquitin transferase"/>
    <property type="match status" value="1"/>
</dbReference>
<evidence type="ECO:0000313" key="16">
    <source>
        <dbReference type="Proteomes" id="UP000428333"/>
    </source>
</evidence>
<dbReference type="Pfam" id="PF01485">
    <property type="entry name" value="IBR"/>
    <property type="match status" value="1"/>
</dbReference>
<dbReference type="EC" id="2.3.2.31" evidence="5"/>
<keyword evidence="11" id="KW-0862">Zinc</keyword>
<evidence type="ECO:0000256" key="8">
    <source>
        <dbReference type="ARBA" id="ARBA00022737"/>
    </source>
</evidence>
<feature type="non-terminal residue" evidence="15">
    <location>
        <position position="1"/>
    </location>
</feature>
<dbReference type="InterPro" id="IPR013083">
    <property type="entry name" value="Znf_RING/FYVE/PHD"/>
</dbReference>
<evidence type="ECO:0000256" key="5">
    <source>
        <dbReference type="ARBA" id="ARBA00012251"/>
    </source>
</evidence>
<dbReference type="GO" id="GO:0061630">
    <property type="term" value="F:ubiquitin protein ligase activity"/>
    <property type="evidence" value="ECO:0007669"/>
    <property type="project" value="UniProtKB-EC"/>
</dbReference>
<protein>
    <recommendedName>
        <fullName evidence="5">RBR-type E3 ubiquitin transferase</fullName>
        <ecNumber evidence="5">2.3.2.31</ecNumber>
    </recommendedName>
</protein>
<keyword evidence="6" id="KW-0808">Transferase</keyword>
<feature type="domain" description="RING-type" evidence="13">
    <location>
        <begin position="94"/>
        <end position="140"/>
    </location>
</feature>
<comment type="similarity">
    <text evidence="4">Belongs to the RBR family. Ariadne subfamily.</text>
</comment>
<evidence type="ECO:0000256" key="10">
    <source>
        <dbReference type="ARBA" id="ARBA00022786"/>
    </source>
</evidence>
<keyword evidence="10" id="KW-0833">Ubl conjugation pathway</keyword>
<comment type="catalytic activity">
    <reaction evidence="1">
        <text>[E2 ubiquitin-conjugating enzyme]-S-ubiquitinyl-L-cysteine + [acceptor protein]-L-lysine = [E2 ubiquitin-conjugating enzyme]-L-cysteine + [acceptor protein]-N(6)-ubiquitinyl-L-lysine.</text>
        <dbReference type="EC" id="2.3.2.31"/>
    </reaction>
</comment>
<dbReference type="SMART" id="SM00647">
    <property type="entry name" value="IBR"/>
    <property type="match status" value="1"/>
</dbReference>
<evidence type="ECO:0000256" key="9">
    <source>
        <dbReference type="ARBA" id="ARBA00022771"/>
    </source>
</evidence>
<evidence type="ECO:0000256" key="1">
    <source>
        <dbReference type="ARBA" id="ARBA00001798"/>
    </source>
</evidence>
<dbReference type="GO" id="GO:0016567">
    <property type="term" value="P:protein ubiquitination"/>
    <property type="evidence" value="ECO:0007669"/>
    <property type="project" value="UniProtKB-UniPathway"/>
</dbReference>
<comment type="cofactor">
    <cofactor evidence="2">
        <name>Zn(2+)</name>
        <dbReference type="ChEBI" id="CHEBI:29105"/>
    </cofactor>
</comment>
<evidence type="ECO:0000256" key="6">
    <source>
        <dbReference type="ARBA" id="ARBA00022679"/>
    </source>
</evidence>
<dbReference type="SUPFAM" id="SSF57850">
    <property type="entry name" value="RING/U-box"/>
    <property type="match status" value="3"/>
</dbReference>
<sequence length="303" mass="34342">MGINRAEIIELANDNREFQETIMASHLPQTRGRKKRTIIDRDADDHHDEVSIPLSSPSCKKTRVEMGESSDSPSTTIVCGEKTLRHSKKKTLVCEICIETKPYSESFAIKGCTHSYCSDCVIKYVSSKLNQNIIQIRCPVPDCNKGGLDLEHCRAILPPEVYDKWGSALCESAFVASKKIYCPYKDCSAFMIDDDNDNDNDNDNDDGDGEGEAIAKVGCLYCNRYFCAQCKVLWHEGIDCSEFQKLHEDEREREDIMLLNLAKEKQWTRCPHCKAYVEKIGGCDNMTCRFAFLLQLCLPSSYI</sequence>
<evidence type="ECO:0000256" key="4">
    <source>
        <dbReference type="ARBA" id="ARBA00005884"/>
    </source>
</evidence>
<evidence type="ECO:0000256" key="3">
    <source>
        <dbReference type="ARBA" id="ARBA00003976"/>
    </source>
</evidence>
<dbReference type="InterPro" id="IPR017907">
    <property type="entry name" value="Znf_RING_CS"/>
</dbReference>
<dbReference type="PROSITE" id="PS51873">
    <property type="entry name" value="TRIAD"/>
    <property type="match status" value="1"/>
</dbReference>
<gene>
    <name evidence="15" type="ORF">C3L33_12228</name>
</gene>
<evidence type="ECO:0000256" key="7">
    <source>
        <dbReference type="ARBA" id="ARBA00022723"/>
    </source>
</evidence>